<reference evidence="2 3" key="1">
    <citation type="journal article" date="2016" name="C (Basel)">
        <title>Selective Growth of and Electricity Production by Marine Exoelectrogenic Bacteria in Self-Aggregated Hydrogel of Microbially Reduced Graphene Oxide.</title>
        <authorList>
            <person name="Yoshida N."/>
            <person name="Goto Y."/>
            <person name="Miyata Y."/>
        </authorList>
    </citation>
    <scope>NUCLEOTIDE SEQUENCE [LARGE SCALE GENOMIC DNA]</scope>
    <source>
        <strain evidence="2 3">NIT-T3</strain>
    </source>
</reference>
<dbReference type="Pfam" id="PF13229">
    <property type="entry name" value="Beta_helix"/>
    <property type="match status" value="1"/>
</dbReference>
<feature type="domain" description="Right handed beta helix" evidence="1">
    <location>
        <begin position="102"/>
        <end position="214"/>
    </location>
</feature>
<evidence type="ECO:0000313" key="2">
    <source>
        <dbReference type="EMBL" id="BCR05429.1"/>
    </source>
</evidence>
<evidence type="ECO:0000313" key="3">
    <source>
        <dbReference type="Proteomes" id="UP001319827"/>
    </source>
</evidence>
<accession>A0ABM8HXW7</accession>
<dbReference type="EMBL" id="AP024355">
    <property type="protein sequence ID" value="BCR05429.1"/>
    <property type="molecule type" value="Genomic_DNA"/>
</dbReference>
<organism evidence="2 3">
    <name type="scientific">Desulfuromonas versatilis</name>
    <dbReference type="NCBI Taxonomy" id="2802975"/>
    <lineage>
        <taxon>Bacteria</taxon>
        <taxon>Pseudomonadati</taxon>
        <taxon>Thermodesulfobacteriota</taxon>
        <taxon>Desulfuromonadia</taxon>
        <taxon>Desulfuromonadales</taxon>
        <taxon>Desulfuromonadaceae</taxon>
        <taxon>Desulfuromonas</taxon>
    </lineage>
</organism>
<evidence type="ECO:0000259" key="1">
    <source>
        <dbReference type="Pfam" id="PF13229"/>
    </source>
</evidence>
<name>A0ABM8HXW7_9BACT</name>
<dbReference type="InterPro" id="IPR011050">
    <property type="entry name" value="Pectin_lyase_fold/virulence"/>
</dbReference>
<dbReference type="Proteomes" id="UP001319827">
    <property type="component" value="Chromosome"/>
</dbReference>
<dbReference type="InterPro" id="IPR039448">
    <property type="entry name" value="Beta_helix"/>
</dbReference>
<dbReference type="Gene3D" id="2.160.20.10">
    <property type="entry name" value="Single-stranded right-handed beta-helix, Pectin lyase-like"/>
    <property type="match status" value="1"/>
</dbReference>
<reference evidence="2 3" key="2">
    <citation type="journal article" date="2021" name="Int. J. Syst. Evol. Microbiol.">
        <title>Isolation and Polyphasic Characterization of Desulfuromonas versatilis sp. Nov., an Electrogenic Bacteria Capable of Versatile Metabolism Isolated from a Graphene Oxide-Reducing Enrichment Culture.</title>
        <authorList>
            <person name="Xie L."/>
            <person name="Yoshida N."/>
            <person name="Ishii S."/>
            <person name="Meng L."/>
        </authorList>
    </citation>
    <scope>NUCLEOTIDE SEQUENCE [LARGE SCALE GENOMIC DNA]</scope>
    <source>
        <strain evidence="2 3">NIT-T3</strain>
    </source>
</reference>
<proteinExistence type="predicted"/>
<sequence length="274" mass="29927">MFLGGCLGGPVLVSGSLDGDVFWSGTIRIAGDVVLSEGSRLVIAPGTRVMFLPPRDGQDQWTDHPNFPGSELIIRGRVVAEGTAESPIEFRAGDPAAAPGSWGAINLEGSPEAVFRYCRFSQADSALHGRDSVVYVEHSLFEDNLVGIRFNNTQLLAEKNLLRRNGSAIRFHFGAPVICLNELADNQRAIFITSHPRDVRIEHNNILRSREYSVVFGEEVPEDVPLPHNYWGTMDPAVIEAGFFDGRREAHLGRVEYLPPAPGPVEGAGISWTP</sequence>
<dbReference type="SUPFAM" id="SSF51126">
    <property type="entry name" value="Pectin lyase-like"/>
    <property type="match status" value="1"/>
</dbReference>
<gene>
    <name evidence="2" type="ORF">DESUT3_24980</name>
</gene>
<protein>
    <recommendedName>
        <fullName evidence="1">Right handed beta helix domain-containing protein</fullName>
    </recommendedName>
</protein>
<keyword evidence="3" id="KW-1185">Reference proteome</keyword>
<dbReference type="InterPro" id="IPR012334">
    <property type="entry name" value="Pectin_lyas_fold"/>
</dbReference>